<dbReference type="InterPro" id="IPR044822">
    <property type="entry name" value="Myb_DNA-bind_4"/>
</dbReference>
<comment type="caution">
    <text evidence="2">The sequence shown here is derived from an EMBL/GenBank/DDBJ whole genome shotgun (WGS) entry which is preliminary data.</text>
</comment>
<sequence length="493" mass="56165">MEGKSSLSDIMTQQTLSGFQDLLGPTQFHQYPHPHTYQHGSEAQPQTKSVLPVEYMQEKAVSFVDYNENGRGKSLMSDDYAMNCAVTGVDGHIEVVKERGTPWQRSKWTEKMVKLLITAASYIAHYASAETGSGRTESSLLQKIGKWKLISKFMVDRGYHVSPQQCEDKFNNVNKGYKRLIDLLGKGTSYKVVQNPKLLDEIYIPVKTREDVKKLLSSKQLFYEEMCSYHNGNQFCLPENSDLERSLQLALRKKDDYEPHSKWSKADDEQDHDAIADGQENEIDTEDIGGMFVFPKVPATISKKVNDHKVAEASNAKKSVGFNGMLETSKADYEQDHDARAEGQENEIDTEDIGGMFVFPKVPATISKKVNEHRVAEASNAKKSVGFNGILETSPQYGHTDSNPVSSEGDESNELQKQWMAFRSCRLKLQKLQVEAQLHKLEKQRFKWQGKCWKHDRELNKMRLQNEGLKIENEWMAIEMTYKDLSAHYNLTV</sequence>
<keyword evidence="3" id="KW-1185">Reference proteome</keyword>
<gene>
    <name evidence="2" type="ORF">Ddye_002484</name>
</gene>
<reference evidence="2" key="1">
    <citation type="journal article" date="2023" name="Plant J.">
        <title>Genome sequences and population genomics provide insights into the demographic history, inbreeding, and mutation load of two 'living fossil' tree species of Dipteronia.</title>
        <authorList>
            <person name="Feng Y."/>
            <person name="Comes H.P."/>
            <person name="Chen J."/>
            <person name="Zhu S."/>
            <person name="Lu R."/>
            <person name="Zhang X."/>
            <person name="Li P."/>
            <person name="Qiu J."/>
            <person name="Olsen K.M."/>
            <person name="Qiu Y."/>
        </authorList>
    </citation>
    <scope>NUCLEOTIDE SEQUENCE</scope>
    <source>
        <strain evidence="2">KIB01</strain>
    </source>
</reference>
<dbReference type="AlphaFoldDB" id="A0AAE0CUF2"/>
<protein>
    <recommendedName>
        <fullName evidence="1">Myb/SANT-like DNA-binding domain-containing protein</fullName>
    </recommendedName>
</protein>
<feature type="domain" description="Myb/SANT-like DNA-binding" evidence="1">
    <location>
        <begin position="105"/>
        <end position="191"/>
    </location>
</feature>
<dbReference type="Pfam" id="PF13837">
    <property type="entry name" value="Myb_DNA-bind_4"/>
    <property type="match status" value="1"/>
</dbReference>
<dbReference type="EMBL" id="JANJYI010000001">
    <property type="protein sequence ID" value="KAK2663910.1"/>
    <property type="molecule type" value="Genomic_DNA"/>
</dbReference>
<dbReference type="PANTHER" id="PTHR46327:SF3">
    <property type="entry name" value="TRANSCRIPTION FACTOR"/>
    <property type="match status" value="1"/>
</dbReference>
<evidence type="ECO:0000259" key="1">
    <source>
        <dbReference type="Pfam" id="PF13837"/>
    </source>
</evidence>
<proteinExistence type="predicted"/>
<name>A0AAE0CUF2_9ROSI</name>
<accession>A0AAE0CUF2</accession>
<organism evidence="2 3">
    <name type="scientific">Dipteronia dyeriana</name>
    <dbReference type="NCBI Taxonomy" id="168575"/>
    <lineage>
        <taxon>Eukaryota</taxon>
        <taxon>Viridiplantae</taxon>
        <taxon>Streptophyta</taxon>
        <taxon>Embryophyta</taxon>
        <taxon>Tracheophyta</taxon>
        <taxon>Spermatophyta</taxon>
        <taxon>Magnoliopsida</taxon>
        <taxon>eudicotyledons</taxon>
        <taxon>Gunneridae</taxon>
        <taxon>Pentapetalae</taxon>
        <taxon>rosids</taxon>
        <taxon>malvids</taxon>
        <taxon>Sapindales</taxon>
        <taxon>Sapindaceae</taxon>
        <taxon>Hippocastanoideae</taxon>
        <taxon>Acereae</taxon>
        <taxon>Dipteronia</taxon>
    </lineage>
</organism>
<dbReference type="Proteomes" id="UP001280121">
    <property type="component" value="Unassembled WGS sequence"/>
</dbReference>
<evidence type="ECO:0000313" key="2">
    <source>
        <dbReference type="EMBL" id="KAK2663910.1"/>
    </source>
</evidence>
<dbReference type="Gene3D" id="1.10.10.60">
    <property type="entry name" value="Homeodomain-like"/>
    <property type="match status" value="1"/>
</dbReference>
<evidence type="ECO:0000313" key="3">
    <source>
        <dbReference type="Proteomes" id="UP001280121"/>
    </source>
</evidence>
<dbReference type="PANTHER" id="PTHR46327">
    <property type="entry name" value="F16F4.11 PROTEIN-RELATED"/>
    <property type="match status" value="1"/>
</dbReference>